<dbReference type="Gene3D" id="3.40.630.40">
    <property type="entry name" value="Zn-dependent exopeptidases"/>
    <property type="match status" value="1"/>
</dbReference>
<reference evidence="4 5" key="1">
    <citation type="submission" date="2018-01" db="EMBL/GenBank/DDBJ databases">
        <title>The whole genome sequencing and assembly of Paenibacillus chitinolyticus KCCM 41400 strain.</title>
        <authorList>
            <person name="Kim J.-Y."/>
            <person name="Park M.-K."/>
            <person name="Lee Y.-J."/>
            <person name="Yi H."/>
            <person name="Bahn Y.-S."/>
            <person name="Kim J.F."/>
            <person name="Lee D.-W."/>
        </authorList>
    </citation>
    <scope>NUCLEOTIDE SEQUENCE [LARGE SCALE GENOMIC DNA]</scope>
    <source>
        <strain evidence="4 5">KCCM 41400</strain>
    </source>
</reference>
<protein>
    <submittedName>
        <fullName evidence="4">N-acetylmuramoyl-L-alanine amidase</fullName>
    </submittedName>
</protein>
<evidence type="ECO:0000313" key="5">
    <source>
        <dbReference type="Proteomes" id="UP000288943"/>
    </source>
</evidence>
<keyword evidence="2" id="KW-1133">Transmembrane helix</keyword>
<evidence type="ECO:0000259" key="3">
    <source>
        <dbReference type="SMART" id="SM00646"/>
    </source>
</evidence>
<keyword evidence="2" id="KW-0472">Membrane</keyword>
<name>A0A410WTW2_9BACL</name>
<dbReference type="GO" id="GO:0008745">
    <property type="term" value="F:N-acetylmuramoyl-L-alanine amidase activity"/>
    <property type="evidence" value="ECO:0007669"/>
    <property type="project" value="InterPro"/>
</dbReference>
<dbReference type="PANTHER" id="PTHR30404:SF0">
    <property type="entry name" value="N-ACETYLMURAMOYL-L-ALANINE AMIDASE AMIC"/>
    <property type="match status" value="1"/>
</dbReference>
<keyword evidence="2" id="KW-0812">Transmembrane</keyword>
<dbReference type="KEGG" id="pchi:PC41400_08875"/>
<dbReference type="OrthoDB" id="9806267at2"/>
<evidence type="ECO:0000256" key="1">
    <source>
        <dbReference type="ARBA" id="ARBA00022801"/>
    </source>
</evidence>
<dbReference type="InterPro" id="IPR002508">
    <property type="entry name" value="MurNAc-LAA_cat"/>
</dbReference>
<dbReference type="InterPro" id="IPR050695">
    <property type="entry name" value="N-acetylmuramoyl_amidase_3"/>
</dbReference>
<evidence type="ECO:0000256" key="2">
    <source>
        <dbReference type="SAM" id="Phobius"/>
    </source>
</evidence>
<dbReference type="EMBL" id="CP026520">
    <property type="protein sequence ID" value="QAV17770.1"/>
    <property type="molecule type" value="Genomic_DNA"/>
</dbReference>
<dbReference type="SMART" id="SM00646">
    <property type="entry name" value="Ami_3"/>
    <property type="match status" value="1"/>
</dbReference>
<keyword evidence="1" id="KW-0378">Hydrolase</keyword>
<dbReference type="Pfam" id="PF01520">
    <property type="entry name" value="Amidase_3"/>
    <property type="match status" value="1"/>
</dbReference>
<feature type="transmembrane region" description="Helical" evidence="2">
    <location>
        <begin position="12"/>
        <end position="30"/>
    </location>
</feature>
<sequence length="242" mass="26535">MKRSSRKQLQSRRAIWISIIVLTGMVWSLYKLSASLTLASASIPSTELAVSPGKSHAALQNGTSRYKIVIDPGHGGKDPGAAGVSGKQEKAYTLALSKKVFDQLRQDPAFDVVMTRTDDTFVELGGRAQIANELGADAFISIHGNTYKDPDVSGTETFYYADDSSALAHKVHEQLVKTTGFKDRGVKKEGWQVLRDSKHPAVLLEVGYLTNPDNETDMLNEARQIRTAEAIANGIKKYFTEF</sequence>
<feature type="domain" description="MurNAc-LAA" evidence="3">
    <location>
        <begin position="128"/>
        <end position="236"/>
    </location>
</feature>
<dbReference type="GO" id="GO:0009253">
    <property type="term" value="P:peptidoglycan catabolic process"/>
    <property type="evidence" value="ECO:0007669"/>
    <property type="project" value="InterPro"/>
</dbReference>
<dbReference type="GO" id="GO:0030288">
    <property type="term" value="C:outer membrane-bounded periplasmic space"/>
    <property type="evidence" value="ECO:0007669"/>
    <property type="project" value="TreeGrafter"/>
</dbReference>
<dbReference type="CDD" id="cd02696">
    <property type="entry name" value="MurNAc-LAA"/>
    <property type="match status" value="1"/>
</dbReference>
<dbReference type="AlphaFoldDB" id="A0A410WTW2"/>
<dbReference type="Proteomes" id="UP000288943">
    <property type="component" value="Chromosome"/>
</dbReference>
<accession>A0A410WTW2</accession>
<dbReference type="PANTHER" id="PTHR30404">
    <property type="entry name" value="N-ACETYLMURAMOYL-L-ALANINE AMIDASE"/>
    <property type="match status" value="1"/>
</dbReference>
<gene>
    <name evidence="4" type="ORF">PC41400_08875</name>
</gene>
<proteinExistence type="predicted"/>
<dbReference type="SUPFAM" id="SSF53187">
    <property type="entry name" value="Zn-dependent exopeptidases"/>
    <property type="match status" value="1"/>
</dbReference>
<organism evidence="4 5">
    <name type="scientific">Paenibacillus chitinolyticus</name>
    <dbReference type="NCBI Taxonomy" id="79263"/>
    <lineage>
        <taxon>Bacteria</taxon>
        <taxon>Bacillati</taxon>
        <taxon>Bacillota</taxon>
        <taxon>Bacilli</taxon>
        <taxon>Bacillales</taxon>
        <taxon>Paenibacillaceae</taxon>
        <taxon>Paenibacillus</taxon>
    </lineage>
</organism>
<evidence type="ECO:0000313" key="4">
    <source>
        <dbReference type="EMBL" id="QAV17770.1"/>
    </source>
</evidence>